<accession>A0A061FIX3</accession>
<dbReference type="InParanoid" id="A0A061FIX3"/>
<dbReference type="EMBL" id="CM001886">
    <property type="protein sequence ID" value="EOY16612.1"/>
    <property type="molecule type" value="Genomic_DNA"/>
</dbReference>
<dbReference type="Proteomes" id="UP000026915">
    <property type="component" value="Chromosome 8"/>
</dbReference>
<dbReference type="AlphaFoldDB" id="A0A061FIX3"/>
<keyword evidence="1" id="KW-0812">Transmembrane</keyword>
<organism evidence="2 3">
    <name type="scientific">Theobroma cacao</name>
    <name type="common">Cacao</name>
    <name type="synonym">Cocoa</name>
    <dbReference type="NCBI Taxonomy" id="3641"/>
    <lineage>
        <taxon>Eukaryota</taxon>
        <taxon>Viridiplantae</taxon>
        <taxon>Streptophyta</taxon>
        <taxon>Embryophyta</taxon>
        <taxon>Tracheophyta</taxon>
        <taxon>Spermatophyta</taxon>
        <taxon>Magnoliopsida</taxon>
        <taxon>eudicotyledons</taxon>
        <taxon>Gunneridae</taxon>
        <taxon>Pentapetalae</taxon>
        <taxon>rosids</taxon>
        <taxon>malvids</taxon>
        <taxon>Malvales</taxon>
        <taxon>Malvaceae</taxon>
        <taxon>Byttnerioideae</taxon>
        <taxon>Theobroma</taxon>
    </lineage>
</organism>
<gene>
    <name evidence="2" type="ORF">TCM_035436</name>
</gene>
<proteinExistence type="predicted"/>
<name>A0A061FIX3_THECC</name>
<evidence type="ECO:0000313" key="3">
    <source>
        <dbReference type="Proteomes" id="UP000026915"/>
    </source>
</evidence>
<dbReference type="HOGENOM" id="CLU_2403979_0_0_1"/>
<reference evidence="2 3" key="1">
    <citation type="journal article" date="2013" name="Genome Biol.">
        <title>The genome sequence of the most widely cultivated cacao type and its use to identify candidate genes regulating pod color.</title>
        <authorList>
            <person name="Motamayor J.C."/>
            <person name="Mockaitis K."/>
            <person name="Schmutz J."/>
            <person name="Haiminen N."/>
            <person name="Iii D.L."/>
            <person name="Cornejo O."/>
            <person name="Findley S.D."/>
            <person name="Zheng P."/>
            <person name="Utro F."/>
            <person name="Royaert S."/>
            <person name="Saski C."/>
            <person name="Jenkins J."/>
            <person name="Podicheti R."/>
            <person name="Zhao M."/>
            <person name="Scheffler B.E."/>
            <person name="Stack J.C."/>
            <person name="Feltus F.A."/>
            <person name="Mustiga G.M."/>
            <person name="Amores F."/>
            <person name="Phillips W."/>
            <person name="Marelli J.P."/>
            <person name="May G.D."/>
            <person name="Shapiro H."/>
            <person name="Ma J."/>
            <person name="Bustamante C.D."/>
            <person name="Schnell R.J."/>
            <person name="Main D."/>
            <person name="Gilbert D."/>
            <person name="Parida L."/>
            <person name="Kuhn D.N."/>
        </authorList>
    </citation>
    <scope>NUCLEOTIDE SEQUENCE [LARGE SCALE GENOMIC DNA]</scope>
    <source>
        <strain evidence="3">cv. Matina 1-6</strain>
    </source>
</reference>
<evidence type="ECO:0000256" key="1">
    <source>
        <dbReference type="SAM" id="Phobius"/>
    </source>
</evidence>
<evidence type="ECO:0000313" key="2">
    <source>
        <dbReference type="EMBL" id="EOY16612.1"/>
    </source>
</evidence>
<feature type="transmembrane region" description="Helical" evidence="1">
    <location>
        <begin position="16"/>
        <end position="39"/>
    </location>
</feature>
<protein>
    <submittedName>
        <fullName evidence="2">Uncharacterized protein</fullName>
    </submittedName>
</protein>
<dbReference type="Gramene" id="EOY16612">
    <property type="protein sequence ID" value="EOY16612"/>
    <property type="gene ID" value="TCM_035436"/>
</dbReference>
<sequence>MSEIYFFYFLKLKQCLYLFIFHFLLPLSLHPIPFSLLFLSNSEFGGLLPKFRSRVVVIINFADGRVPLADAKNVRNSFSRPFFSLVPLKPRIR</sequence>
<keyword evidence="3" id="KW-1185">Reference proteome</keyword>
<keyword evidence="1" id="KW-1133">Transmembrane helix</keyword>
<keyword evidence="1" id="KW-0472">Membrane</keyword>